<keyword evidence="2" id="KW-1185">Reference proteome</keyword>
<organism evidence="1 2">
    <name type="scientific">Plasmodium gallinaceum</name>
    <dbReference type="NCBI Taxonomy" id="5849"/>
    <lineage>
        <taxon>Eukaryota</taxon>
        <taxon>Sar</taxon>
        <taxon>Alveolata</taxon>
        <taxon>Apicomplexa</taxon>
        <taxon>Aconoidasida</taxon>
        <taxon>Haemosporida</taxon>
        <taxon>Plasmodiidae</taxon>
        <taxon>Plasmodium</taxon>
        <taxon>Plasmodium (Haemamoeba)</taxon>
    </lineage>
</organism>
<dbReference type="SUPFAM" id="SSF52047">
    <property type="entry name" value="RNI-like"/>
    <property type="match status" value="1"/>
</dbReference>
<reference evidence="1" key="1">
    <citation type="submission" date="2015-04" db="EMBL/GenBank/DDBJ databases">
        <authorList>
            <consortium name="Pathogen Informatics"/>
        </authorList>
    </citation>
    <scope>NUCLEOTIDE SEQUENCE [LARGE SCALE GENOMIC DNA]</scope>
    <source>
        <strain evidence="1">8A</strain>
    </source>
</reference>
<proteinExistence type="predicted"/>
<dbReference type="VEuPathDB" id="PlasmoDB:PGAL8A_00395200"/>
<dbReference type="GeneID" id="39732482"/>
<dbReference type="RefSeq" id="XP_028527069.1">
    <property type="nucleotide sequence ID" value="XM_028670303.1"/>
</dbReference>
<comment type="caution">
    <text evidence="1">The sequence shown here is derived from an EMBL/GenBank/DDBJ whole genome shotgun (WGS) entry which is preliminary data.</text>
</comment>
<name>A0A1J1GSF9_PLAGA</name>
<dbReference type="OMA" id="NINCGNI"/>
<evidence type="ECO:0000313" key="1">
    <source>
        <dbReference type="EMBL" id="CRG94248.1"/>
    </source>
</evidence>
<evidence type="ECO:0000313" key="2">
    <source>
        <dbReference type="Proteomes" id="UP000220797"/>
    </source>
</evidence>
<dbReference type="Proteomes" id="UP000220797">
    <property type="component" value="Unassembled WGS sequence"/>
</dbReference>
<gene>
    <name evidence="1" type="ORF">PGAL8A_00395200</name>
</gene>
<protein>
    <submittedName>
        <fullName evidence="1">Uncharacterized protein</fullName>
    </submittedName>
</protein>
<dbReference type="OrthoDB" id="372364at2759"/>
<accession>A0A1J1GSF9</accession>
<sequence length="1505" mass="181509">MIINNSMLSKSYNSIISEKNFLKLYEKNAYQNNDTFINSDKESLGFSYQSKSANRNLSLNYIINRFIKRNKEINKYNKNILVLKQINDKFRFSRNYIKKFIEKKKNTYIPTQSSRNLKKLKNKKEENLRKYRILMNIRKIIQRVEYKLYYEKRHIKIFDLRNIFHYKKILFKKNRKKKYIINKILTIDNKLNRIKDNKRYLNLQNIDMMNRNNEIYCKDNSFQSKIKNKYEHINEKHKGKKKKKKKIEEKIILNSSNIEKIKRSIKNKSIIDELKRNNKFSSFSDKYKNSSDNSQKKQKEKKIYIENKDFKKYHLKYTNDDNIFNKNRIKRKTYSNNKTIQSFQNSSSEYETCPYVSEYINSNKLLHLNKEERKSKLKSEYMNMFYDNILPSNMINLDIDKNEKYYYSSKKLNSNDNTKDIYFNYDKNIPFNEYKSMSENKNIDINNMKHNSYYYVCKNEVKKIKGNIEGNIYNYSFCNDEINLLNQNVLEKSNKYNNSFYNKKNQYYEDYKPGKNKNVLFKKNIYEERYNANNHSNNVLLKFKSLSNGSDDYKLDHIKFIKNVSKNENNKLSDSYIYKYNFNYPSFHINVSNSENKVKEAINVKKNFFSNCKSYLNKNIKLSSSYMNYHSNKCISDSYCEQDIYFSKRENRLLVPFTSLKNYNDEYLPSYYEDSTHFENERKVFFDSIRNIICIMKEVKKIKKNLEEQRRYYSIIDDDEKKKDFIDLIEYLKYQKAIRRELKKYYFDKINKCLFTFLLRSNHFNFSFSEDEVLLLKQWNKLRYQKSKKKNSYVKINSEDKIVKRERSENKKIINNLHNMKTSLSYKNNISTSNNCLIRENTEKINKNIINNNIKEEINSDKLNNKKLLSPLKTYINKINANNYSLDKGNKKNNNIPYESSFKFCERNKTNVFDIFLFLKNIKLKNIQNKFKKKLKNQCIYLSKINDYNKMLSYIKYIFIKLLKKEVSNIVRVHINDCFINSTICFFLSLLLFIFKNVHTIKIIRCHLYYSHFIIFLNYFKNNNLKHIHFICNNIVSDKIVDIDNYNKYNKNFIIYFNTNYINKKNNKNKKKVGEHINMNNNIINDVFENSLKKKVSKIINKKNNSSFYDKNKIIFKNRKDVIFFDCYGFYDYFTIKQKKKKIISRFTDDLKNEYFHKTSLNKENIENRENILTGLRREEYNNNSDNKINYINTKEILNNSKELDKWELSNVSETYNEKKKELTDLSNPLEINKDIDNKNPKNEYYEINTYNIHSSSCSEENNSEDSLQELNECVSTFSRKALDYLDLNKIKILKLCSNKLNDNALMYISTLIKKNKLNNMKILDLRWNNFTYKSLLTLSFALTNMVKNDSNSKNSKKLKLRKLLLSGNNINSSLYSSFLSSFCTCNFVVVKTLDFSMNKIDNESFPITYKYFKHILQLSKNRKHKNNIHDVFINLDHNNLKNSVYINKLINLLKKFPIKNYKQKELKCHKSSKDQHILLSLQYNNIKNMNTYETYESSKERIKI</sequence>
<dbReference type="EMBL" id="CVMV01000022">
    <property type="protein sequence ID" value="CRG94248.1"/>
    <property type="molecule type" value="Genomic_DNA"/>
</dbReference>